<feature type="domain" description="Lysozyme inhibitor LprI-like N-terminal" evidence="1">
    <location>
        <begin position="39"/>
        <end position="125"/>
    </location>
</feature>
<name>A0A5M3T536_LIMPL</name>
<evidence type="ECO:0000313" key="3">
    <source>
        <dbReference type="Proteomes" id="UP000326169"/>
    </source>
</evidence>
<keyword evidence="3" id="KW-1185">Reference proteome</keyword>
<evidence type="ECO:0000313" key="2">
    <source>
        <dbReference type="EMBL" id="GCE93712.1"/>
    </source>
</evidence>
<dbReference type="Proteomes" id="UP000326169">
    <property type="component" value="Unassembled WGS sequence"/>
</dbReference>
<dbReference type="EMBL" id="BIMW01000077">
    <property type="protein sequence ID" value="GCE93712.1"/>
    <property type="molecule type" value="Genomic_DNA"/>
</dbReference>
<gene>
    <name evidence="2" type="ORF">NIES46_17640</name>
</gene>
<dbReference type="InterPro" id="IPR009739">
    <property type="entry name" value="LprI-like_N"/>
</dbReference>
<dbReference type="GeneID" id="301682623"/>
<accession>A0A5M3T536</accession>
<evidence type="ECO:0000259" key="1">
    <source>
        <dbReference type="Pfam" id="PF07007"/>
    </source>
</evidence>
<dbReference type="Pfam" id="PF07007">
    <property type="entry name" value="LprI"/>
    <property type="match status" value="1"/>
</dbReference>
<sequence>MLDKIATAIFAAFLAFPGATNSEVAETHVAQGIQCNRNGSMMEMKKCADDDYRAADRKLNEVYQQLTPKVQGEERQRLIAAQRAWIQFRDTNCRFESAEALGGTLEGLLFTNCLTKMTTNRTAELQGYIAQRASNDQLQVGQVTNMVQGDIMCYVTLKDQMNREHHLGATFDICAKANQFINRQVSLKYSLQNVNDCESIEPCGKTRQELLISNMDILR</sequence>
<dbReference type="PANTHER" id="PTHR39176:SF1">
    <property type="entry name" value="PERIPLASMIC PROTEIN"/>
    <property type="match status" value="1"/>
</dbReference>
<proteinExistence type="predicted"/>
<dbReference type="RefSeq" id="WP_152088488.1">
    <property type="nucleotide sequence ID" value="NZ_BIMW01000077.1"/>
</dbReference>
<comment type="caution">
    <text evidence="2">The sequence shown here is derived from an EMBL/GenBank/DDBJ whole genome shotgun (WGS) entry which is preliminary data.</text>
</comment>
<dbReference type="Gene3D" id="1.20.1270.180">
    <property type="match status" value="1"/>
</dbReference>
<organism evidence="2 3">
    <name type="scientific">Limnospira platensis NIES-46</name>
    <dbReference type="NCBI Taxonomy" id="1236695"/>
    <lineage>
        <taxon>Bacteria</taxon>
        <taxon>Bacillati</taxon>
        <taxon>Cyanobacteriota</taxon>
        <taxon>Cyanophyceae</taxon>
        <taxon>Oscillatoriophycideae</taxon>
        <taxon>Oscillatoriales</taxon>
        <taxon>Sirenicapillariaceae</taxon>
        <taxon>Limnospira</taxon>
    </lineage>
</organism>
<dbReference type="PANTHER" id="PTHR39176">
    <property type="entry name" value="PERIPLASMIC PROTEIN-RELATED"/>
    <property type="match status" value="1"/>
</dbReference>
<protein>
    <recommendedName>
        <fullName evidence="1">Lysozyme inhibitor LprI-like N-terminal domain-containing protein</fullName>
    </recommendedName>
</protein>
<reference evidence="2 3" key="1">
    <citation type="journal article" date="2019" name="J Genomics">
        <title>The Draft Genome of a Hydrogen-producing Cyanobacterium, Arthrospira platensis NIES-46.</title>
        <authorList>
            <person name="Suzuki S."/>
            <person name="Yamaguchi H."/>
            <person name="Kawachi M."/>
        </authorList>
    </citation>
    <scope>NUCLEOTIDE SEQUENCE [LARGE SCALE GENOMIC DNA]</scope>
    <source>
        <strain evidence="2 3">NIES-46</strain>
    </source>
</reference>